<keyword evidence="2" id="KW-0472">Membrane</keyword>
<comment type="caution">
    <text evidence="3">The sequence shown here is derived from an EMBL/GenBank/DDBJ whole genome shotgun (WGS) entry which is preliminary data.</text>
</comment>
<accession>A0ABS8P8I1</accession>
<evidence type="ECO:0000256" key="1">
    <source>
        <dbReference type="SAM" id="MobiDB-lite"/>
    </source>
</evidence>
<dbReference type="Proteomes" id="UP001199469">
    <property type="component" value="Unassembled WGS sequence"/>
</dbReference>
<keyword evidence="2" id="KW-1133">Transmembrane helix</keyword>
<evidence type="ECO:0000313" key="4">
    <source>
        <dbReference type="Proteomes" id="UP001199469"/>
    </source>
</evidence>
<proteinExistence type="predicted"/>
<protein>
    <submittedName>
        <fullName evidence="3">Uncharacterized protein</fullName>
    </submittedName>
</protein>
<feature type="compositionally biased region" description="Low complexity" evidence="1">
    <location>
        <begin position="64"/>
        <end position="76"/>
    </location>
</feature>
<evidence type="ECO:0000313" key="3">
    <source>
        <dbReference type="EMBL" id="MCD2194575.1"/>
    </source>
</evidence>
<reference evidence="3 4" key="1">
    <citation type="submission" date="2021-11" db="EMBL/GenBank/DDBJ databases">
        <title>Draft genome sequence of Actinomycetospora sp. SF1 isolated from the rhizosphere soil.</title>
        <authorList>
            <person name="Duangmal K."/>
            <person name="Chantavorakit T."/>
        </authorList>
    </citation>
    <scope>NUCLEOTIDE SEQUENCE [LARGE SCALE GENOMIC DNA]</scope>
    <source>
        <strain evidence="3 4">TBRC 5722</strain>
    </source>
</reference>
<feature type="transmembrane region" description="Helical" evidence="2">
    <location>
        <begin position="26"/>
        <end position="45"/>
    </location>
</feature>
<name>A0ABS8P8I1_9PSEU</name>
<organism evidence="3 4">
    <name type="scientific">Actinomycetospora endophytica</name>
    <dbReference type="NCBI Taxonomy" id="2291215"/>
    <lineage>
        <taxon>Bacteria</taxon>
        <taxon>Bacillati</taxon>
        <taxon>Actinomycetota</taxon>
        <taxon>Actinomycetes</taxon>
        <taxon>Pseudonocardiales</taxon>
        <taxon>Pseudonocardiaceae</taxon>
        <taxon>Actinomycetospora</taxon>
    </lineage>
</organism>
<keyword evidence="4" id="KW-1185">Reference proteome</keyword>
<dbReference type="RefSeq" id="WP_230734660.1">
    <property type="nucleotide sequence ID" value="NZ_JAJNDB010000002.1"/>
</dbReference>
<feature type="compositionally biased region" description="Acidic residues" evidence="1">
    <location>
        <begin position="77"/>
        <end position="88"/>
    </location>
</feature>
<gene>
    <name evidence="3" type="ORF">LQ327_14475</name>
</gene>
<evidence type="ECO:0000256" key="2">
    <source>
        <dbReference type="SAM" id="Phobius"/>
    </source>
</evidence>
<feature type="region of interest" description="Disordered" evidence="1">
    <location>
        <begin position="60"/>
        <end position="88"/>
    </location>
</feature>
<dbReference type="EMBL" id="JAJNDB010000002">
    <property type="protein sequence ID" value="MCD2194575.1"/>
    <property type="molecule type" value="Genomic_DNA"/>
</dbReference>
<sequence>MLTLLLVVVAAGLVVASVLTDSLPLAIAGLVVAVVALGLIVWPVLMARRAAAVAAEEQEDAAAEEAPVVEETPAETVAEEPVAEEPAVEEPVLTSVLVVPGRHRYHRAGCSMLDGREPETLDLEEAQEEGFTPCSRCAGALSRS</sequence>
<keyword evidence="2" id="KW-0812">Transmembrane</keyword>